<dbReference type="InterPro" id="IPR049939">
    <property type="entry name" value="NifE-like"/>
</dbReference>
<feature type="domain" description="Nitrogenase/oxidoreductase component 1" evidence="1">
    <location>
        <begin position="7"/>
        <end position="381"/>
    </location>
</feature>
<dbReference type="PROSITE" id="PS51257">
    <property type="entry name" value="PROKAR_LIPOPROTEIN"/>
    <property type="match status" value="1"/>
</dbReference>
<evidence type="ECO:0000313" key="2">
    <source>
        <dbReference type="EMBL" id="EFW29698.1"/>
    </source>
</evidence>
<organism evidence="2 3">
    <name type="scientific">Selenomonas artemidis F0399</name>
    <dbReference type="NCBI Taxonomy" id="749551"/>
    <lineage>
        <taxon>Bacteria</taxon>
        <taxon>Bacillati</taxon>
        <taxon>Bacillota</taxon>
        <taxon>Negativicutes</taxon>
        <taxon>Selenomonadales</taxon>
        <taxon>Selenomonadaceae</taxon>
        <taxon>Selenomonas</taxon>
    </lineage>
</organism>
<dbReference type="PANTHER" id="PTHR42956:SF1">
    <property type="entry name" value="NITROGENASE IRON-MOLYBDENUM COFACTOR BIOSYNTHESIS PROTEIN NIFE"/>
    <property type="match status" value="1"/>
</dbReference>
<dbReference type="Gene3D" id="3.40.50.1980">
    <property type="entry name" value="Nitrogenase molybdenum iron protein domain"/>
    <property type="match status" value="3"/>
</dbReference>
<proteinExistence type="predicted"/>
<protein>
    <submittedName>
        <fullName evidence="2">Oxidoreductase, nitrogenase component 1</fullName>
    </submittedName>
</protein>
<dbReference type="CDD" id="cd00316">
    <property type="entry name" value="Oxidoreductase_nitrogenase"/>
    <property type="match status" value="1"/>
</dbReference>
<evidence type="ECO:0000259" key="1">
    <source>
        <dbReference type="Pfam" id="PF00148"/>
    </source>
</evidence>
<dbReference type="RefSeq" id="WP_009349811.1">
    <property type="nucleotide sequence ID" value="NZ_GL638136.1"/>
</dbReference>
<dbReference type="SUPFAM" id="SSF53807">
    <property type="entry name" value="Helical backbone' metal receptor"/>
    <property type="match status" value="1"/>
</dbReference>
<dbReference type="Proteomes" id="UP000004633">
    <property type="component" value="Unassembled WGS sequence"/>
</dbReference>
<reference evidence="2 3" key="1">
    <citation type="submission" date="2010-08" db="EMBL/GenBank/DDBJ databases">
        <authorList>
            <person name="Weinstock G."/>
            <person name="Sodergren E."/>
            <person name="Clifton S."/>
            <person name="Fulton L."/>
            <person name="Fulton B."/>
            <person name="Courtney L."/>
            <person name="Fronick C."/>
            <person name="Harrison M."/>
            <person name="Strong C."/>
            <person name="Farmer C."/>
            <person name="Delahaunty K."/>
            <person name="Markovic C."/>
            <person name="Hall O."/>
            <person name="Minx P."/>
            <person name="Tomlinson C."/>
            <person name="Mitreva M."/>
            <person name="Hou S."/>
            <person name="Chen J."/>
            <person name="Wollam A."/>
            <person name="Pepin K.H."/>
            <person name="Johnson M."/>
            <person name="Bhonagiri V."/>
            <person name="Zhang X."/>
            <person name="Suruliraj S."/>
            <person name="Warren W."/>
            <person name="Chinwalla A."/>
            <person name="Mardis E.R."/>
            <person name="Wilson R.K."/>
        </authorList>
    </citation>
    <scope>NUCLEOTIDE SEQUENCE [LARGE SCALE GENOMIC DNA]</scope>
    <source>
        <strain evidence="2 3">F0399</strain>
    </source>
</reference>
<dbReference type="InterPro" id="IPR000510">
    <property type="entry name" value="Nase/OxRdtase_comp1"/>
</dbReference>
<gene>
    <name evidence="2" type="ORF">HMPREF9555_01149</name>
</gene>
<dbReference type="Pfam" id="PF00148">
    <property type="entry name" value="Oxidored_nitro"/>
    <property type="match status" value="1"/>
</dbReference>
<evidence type="ECO:0000313" key="3">
    <source>
        <dbReference type="Proteomes" id="UP000004633"/>
    </source>
</evidence>
<dbReference type="AlphaFoldDB" id="E7N2D5"/>
<dbReference type="PANTHER" id="PTHR42956">
    <property type="entry name" value="NITROGENASE IRON-MOLYBDENUM COFACTOR BIOSYNTHESIS PROTEIN NIFE"/>
    <property type="match status" value="1"/>
</dbReference>
<dbReference type="EMBL" id="AECV01000017">
    <property type="protein sequence ID" value="EFW29698.1"/>
    <property type="molecule type" value="Genomic_DNA"/>
</dbReference>
<name>E7N2D5_9FIRM</name>
<dbReference type="GO" id="GO:0016491">
    <property type="term" value="F:oxidoreductase activity"/>
    <property type="evidence" value="ECO:0007669"/>
    <property type="project" value="InterPro"/>
</dbReference>
<accession>E7N2D5</accession>
<keyword evidence="3" id="KW-1185">Reference proteome</keyword>
<sequence length="397" mass="42358">MKPGESCRLFGAYRACIGIRDAVILFHSVVGCNAGTLLLHLAQHPADVRQACTVMYESDVLYGGTETLRDGLQHAAELYPDPQAIIVISGCVPNLIGDDMAAAIAAAGLDVPVLHVMGAGTVGTMGDGYEAGLRALGAYMRPGEIVPRSCNILGISYDDPCAEGDIAALREMLAPRVQVQSVPGCGSFAEMRDAPRAALNIVLGGGGRELAAYMQEQFGTPYIVADYPYGIHGMTAFIECVADALGIAEIDAWTAPFVRAAEEIVRRAAEPLRYLYGPPAAVLVDSVHMAGLCTFLAEELGMEVALSSDGRGDMREVYDAVRASDAVVVFGSSYEKELCTDGGRVLVRISYPVFDRLQLVPHGYLGAEGLAHLIEEIVSAVLQHEYSQTEYGEVRVR</sequence>
<dbReference type="STRING" id="749551.HMPREF9555_01149"/>
<dbReference type="HOGENOM" id="CLU_025876_4_1_9"/>
<comment type="caution">
    <text evidence="2">The sequence shown here is derived from an EMBL/GenBank/DDBJ whole genome shotgun (WGS) entry which is preliminary data.</text>
</comment>